<sequence length="253" mass="26956">MLFPCRCVLPIGLPVLGSRRVCTRALGTHAAGRRAVEAVRAPAKRAVFGKRGFRVDAWVRPLCALVVAGVAAYASYVHQREFALQGGADKVSASLWPLSVDGLLLLATAGLLKPRADTTRRARGTVWSAFLLGIVVSLAANIAAAPALEWQPVLVAGWPPAALLFSVELLVHGSERAGSEAEVEYGEEDADSLLGQARILDVRHREVHQRPISAETLRKELRIGAGRSRQLVALVRDARSVRKVPGDASAGSG</sequence>
<dbReference type="EMBL" id="CP060828">
    <property type="protein sequence ID" value="QNP68871.1"/>
    <property type="molecule type" value="Genomic_DNA"/>
</dbReference>
<dbReference type="Proteomes" id="UP000516052">
    <property type="component" value="Chromosome"/>
</dbReference>
<dbReference type="Pfam" id="PF10935">
    <property type="entry name" value="DUF2637"/>
    <property type="match status" value="1"/>
</dbReference>
<dbReference type="KEGG" id="sroi:IAG44_05005"/>
<proteinExistence type="predicted"/>
<keyword evidence="1" id="KW-1133">Transmembrane helix</keyword>
<dbReference type="InterPro" id="IPR021235">
    <property type="entry name" value="DUF2637"/>
</dbReference>
<evidence type="ECO:0000256" key="1">
    <source>
        <dbReference type="SAM" id="Phobius"/>
    </source>
</evidence>
<organism evidence="2 3">
    <name type="scientific">Streptomyces roseirectus</name>
    <dbReference type="NCBI Taxonomy" id="2768066"/>
    <lineage>
        <taxon>Bacteria</taxon>
        <taxon>Bacillati</taxon>
        <taxon>Actinomycetota</taxon>
        <taxon>Actinomycetes</taxon>
        <taxon>Kitasatosporales</taxon>
        <taxon>Streptomycetaceae</taxon>
        <taxon>Streptomyces</taxon>
    </lineage>
</organism>
<gene>
    <name evidence="2" type="ORF">IAG44_05005</name>
</gene>
<evidence type="ECO:0000313" key="2">
    <source>
        <dbReference type="EMBL" id="QNP68871.1"/>
    </source>
</evidence>
<reference evidence="2 3" key="1">
    <citation type="submission" date="2020-08" db="EMBL/GenBank/DDBJ databases">
        <title>A novel species.</title>
        <authorList>
            <person name="Gao J."/>
        </authorList>
    </citation>
    <scope>NUCLEOTIDE SEQUENCE [LARGE SCALE GENOMIC DNA]</scope>
    <source>
        <strain evidence="2 3">CRXT-G-22</strain>
    </source>
</reference>
<feature type="transmembrane region" description="Helical" evidence="1">
    <location>
        <begin position="57"/>
        <end position="75"/>
    </location>
</feature>
<keyword evidence="1" id="KW-0472">Membrane</keyword>
<keyword evidence="1" id="KW-0812">Transmembrane</keyword>
<keyword evidence="3" id="KW-1185">Reference proteome</keyword>
<name>A0A7H0I7V5_9ACTN</name>
<feature type="transmembrane region" description="Helical" evidence="1">
    <location>
        <begin position="95"/>
        <end position="112"/>
    </location>
</feature>
<evidence type="ECO:0000313" key="3">
    <source>
        <dbReference type="Proteomes" id="UP000516052"/>
    </source>
</evidence>
<accession>A0A7H0I7V5</accession>
<dbReference type="AlphaFoldDB" id="A0A7H0I7V5"/>
<feature type="transmembrane region" description="Helical" evidence="1">
    <location>
        <begin position="124"/>
        <end position="144"/>
    </location>
</feature>
<protein>
    <submittedName>
        <fullName evidence="2">DUF2637 domain-containing protein</fullName>
    </submittedName>
</protein>